<evidence type="ECO:0000259" key="3">
    <source>
        <dbReference type="Pfam" id="PF00171"/>
    </source>
</evidence>
<reference evidence="4" key="1">
    <citation type="journal article" date="2020" name="mSystems">
        <title>Genome- and Community-Level Interaction Insights into Carbon Utilization and Element Cycling Functions of Hydrothermarchaeota in Hydrothermal Sediment.</title>
        <authorList>
            <person name="Zhou Z."/>
            <person name="Liu Y."/>
            <person name="Xu W."/>
            <person name="Pan J."/>
            <person name="Luo Z.H."/>
            <person name="Li M."/>
        </authorList>
    </citation>
    <scope>NUCLEOTIDE SEQUENCE [LARGE SCALE GENOMIC DNA]</scope>
    <source>
        <strain evidence="4">SpSt-855</strain>
    </source>
</reference>
<organism evidence="4">
    <name type="scientific">Acidobacterium capsulatum</name>
    <dbReference type="NCBI Taxonomy" id="33075"/>
    <lineage>
        <taxon>Bacteria</taxon>
        <taxon>Pseudomonadati</taxon>
        <taxon>Acidobacteriota</taxon>
        <taxon>Terriglobia</taxon>
        <taxon>Terriglobales</taxon>
        <taxon>Acidobacteriaceae</taxon>
        <taxon>Acidobacterium</taxon>
    </lineage>
</organism>
<dbReference type="InterPro" id="IPR015590">
    <property type="entry name" value="Aldehyde_DH_dom"/>
</dbReference>
<name>A0A7V4XRJ0_9BACT</name>
<dbReference type="GO" id="GO:0016620">
    <property type="term" value="F:oxidoreductase activity, acting on the aldehyde or oxo group of donors, NAD or NADP as acceptor"/>
    <property type="evidence" value="ECO:0007669"/>
    <property type="project" value="InterPro"/>
</dbReference>
<evidence type="ECO:0000256" key="2">
    <source>
        <dbReference type="ARBA" id="ARBA00023002"/>
    </source>
</evidence>
<dbReference type="PANTHER" id="PTHR42804:SF1">
    <property type="entry name" value="ALDEHYDE DEHYDROGENASE-RELATED"/>
    <property type="match status" value="1"/>
</dbReference>
<keyword evidence="2" id="KW-0560">Oxidoreductase</keyword>
<sequence length="502" mass="53540">MHAAGHSAQTAVTERLLATMRSAQQRWRQTPVRARLRVVRGLRREIASGAADLAATVPQHLPGALHRNLAETLTAEVLPLAEACRYLEVAAERLLAPRRESSRGRPVWLWSNAVETHRLPLGVVLIVAPANYPLLLPGVQALQALVAGNAVLWKPAPETGAPAHALRAMLLACGLEEHLLQVLPERVHEAQEAMRVGVDKVFVTGSGKTGQAVMHQLADKQTPSVMELSGCDAVFVLEGANVERAADAVAFGLRLNGSCTCMATRRVLAAESVAPALTQALVKRLAEMPPVTLPAATRARLLDAVQEATLFGAKVLLDGLRDAAASGEGLLCGPTLLTEVTPAMTVACMDIFAPVLSILTFGSVETAVQMHRACRYQLTASIFGPERQGMPLAAALDCGTVLLNDVIVSTADPRVSFGGRGQSGFGVTRGPEGLLEMTAVQTVICNRTRSNLAYRPVSGDDAALFAAWTRLCHGGWKNWPSSLKQLIAAGRKWKQNSARRIA</sequence>
<evidence type="ECO:0000256" key="1">
    <source>
        <dbReference type="ARBA" id="ARBA00009986"/>
    </source>
</evidence>
<protein>
    <submittedName>
        <fullName evidence="4">Aldehyde dehydrogenase family protein</fullName>
    </submittedName>
</protein>
<dbReference type="Gene3D" id="3.40.605.10">
    <property type="entry name" value="Aldehyde Dehydrogenase, Chain A, domain 1"/>
    <property type="match status" value="1"/>
</dbReference>
<feature type="domain" description="Aldehyde dehydrogenase" evidence="3">
    <location>
        <begin position="7"/>
        <end position="443"/>
    </location>
</feature>
<dbReference type="InterPro" id="IPR016162">
    <property type="entry name" value="Ald_DH_N"/>
</dbReference>
<dbReference type="InterPro" id="IPR016161">
    <property type="entry name" value="Ald_DH/histidinol_DH"/>
</dbReference>
<accession>A0A7V4XRJ0</accession>
<dbReference type="Gene3D" id="3.40.309.10">
    <property type="entry name" value="Aldehyde Dehydrogenase, Chain A, domain 2"/>
    <property type="match status" value="1"/>
</dbReference>
<dbReference type="EMBL" id="DTKL01000020">
    <property type="protein sequence ID" value="HGY93879.1"/>
    <property type="molecule type" value="Genomic_DNA"/>
</dbReference>
<dbReference type="SUPFAM" id="SSF53720">
    <property type="entry name" value="ALDH-like"/>
    <property type="match status" value="1"/>
</dbReference>
<comment type="caution">
    <text evidence="4">The sequence shown here is derived from an EMBL/GenBank/DDBJ whole genome shotgun (WGS) entry which is preliminary data.</text>
</comment>
<dbReference type="Pfam" id="PF00171">
    <property type="entry name" value="Aldedh"/>
    <property type="match status" value="1"/>
</dbReference>
<comment type="similarity">
    <text evidence="1">Belongs to the aldehyde dehydrogenase family.</text>
</comment>
<proteinExistence type="inferred from homology"/>
<dbReference type="InterPro" id="IPR016163">
    <property type="entry name" value="Ald_DH_C"/>
</dbReference>
<dbReference type="AlphaFoldDB" id="A0A7V4XRJ0"/>
<dbReference type="PANTHER" id="PTHR42804">
    <property type="entry name" value="ALDEHYDE DEHYDROGENASE"/>
    <property type="match status" value="1"/>
</dbReference>
<evidence type="ECO:0000313" key="4">
    <source>
        <dbReference type="EMBL" id="HGY93879.1"/>
    </source>
</evidence>
<gene>
    <name evidence="4" type="ORF">ENW50_04205</name>
</gene>